<dbReference type="PROSITE" id="PS51257">
    <property type="entry name" value="PROKAR_LIPOPROTEIN"/>
    <property type="match status" value="1"/>
</dbReference>
<dbReference type="AlphaFoldDB" id="A0AAE4BST7"/>
<feature type="domain" description="Endonuclease/exonuclease/phosphatase" evidence="2">
    <location>
        <begin position="68"/>
        <end position="310"/>
    </location>
</feature>
<keyword evidence="1" id="KW-0812">Transmembrane</keyword>
<dbReference type="EMBL" id="JAVDQD010000009">
    <property type="protein sequence ID" value="MDR6241539.1"/>
    <property type="molecule type" value="Genomic_DNA"/>
</dbReference>
<evidence type="ECO:0000313" key="3">
    <source>
        <dbReference type="EMBL" id="MDR6241539.1"/>
    </source>
</evidence>
<comment type="caution">
    <text evidence="3">The sequence shown here is derived from an EMBL/GenBank/DDBJ whole genome shotgun (WGS) entry which is preliminary data.</text>
</comment>
<name>A0AAE4BST7_9BACT</name>
<dbReference type="InterPro" id="IPR005135">
    <property type="entry name" value="Endo/exonuclease/phosphatase"/>
</dbReference>
<dbReference type="Gene3D" id="3.60.10.10">
    <property type="entry name" value="Endonuclease/exonuclease/phosphatase"/>
    <property type="match status" value="1"/>
</dbReference>
<dbReference type="InterPro" id="IPR036691">
    <property type="entry name" value="Endo/exonu/phosph_ase_sf"/>
</dbReference>
<dbReference type="SUPFAM" id="SSF56219">
    <property type="entry name" value="DNase I-like"/>
    <property type="match status" value="1"/>
</dbReference>
<dbReference type="GO" id="GO:0004519">
    <property type="term" value="F:endonuclease activity"/>
    <property type="evidence" value="ECO:0007669"/>
    <property type="project" value="UniProtKB-KW"/>
</dbReference>
<feature type="transmembrane region" description="Helical" evidence="1">
    <location>
        <begin position="9"/>
        <end position="27"/>
    </location>
</feature>
<dbReference type="Proteomes" id="UP001185092">
    <property type="component" value="Unassembled WGS sequence"/>
</dbReference>
<dbReference type="RefSeq" id="WP_309942400.1">
    <property type="nucleotide sequence ID" value="NZ_AP025307.1"/>
</dbReference>
<keyword evidence="3" id="KW-0540">Nuclease</keyword>
<reference evidence="3" key="1">
    <citation type="submission" date="2023-07" db="EMBL/GenBank/DDBJ databases">
        <title>Genomic Encyclopedia of Type Strains, Phase IV (KMG-IV): sequencing the most valuable type-strain genomes for metagenomic binning, comparative biology and taxonomic classification.</title>
        <authorList>
            <person name="Goeker M."/>
        </authorList>
    </citation>
    <scope>NUCLEOTIDE SEQUENCE</scope>
    <source>
        <strain evidence="3">DSM 26174</strain>
    </source>
</reference>
<protein>
    <submittedName>
        <fullName evidence="3">Endonuclease/exonuclease/phosphatase family metal-dependent hydrolase</fullName>
    </submittedName>
</protein>
<keyword evidence="4" id="KW-1185">Reference proteome</keyword>
<keyword evidence="3" id="KW-0378">Hydrolase</keyword>
<keyword evidence="1" id="KW-1133">Transmembrane helix</keyword>
<accession>A0AAE4BST7</accession>
<dbReference type="Pfam" id="PF03372">
    <property type="entry name" value="Exo_endo_phos"/>
    <property type="match status" value="1"/>
</dbReference>
<keyword evidence="1" id="KW-0472">Membrane</keyword>
<dbReference type="GO" id="GO:0016787">
    <property type="term" value="F:hydrolase activity"/>
    <property type="evidence" value="ECO:0007669"/>
    <property type="project" value="UniProtKB-KW"/>
</dbReference>
<proteinExistence type="predicted"/>
<organism evidence="3 4">
    <name type="scientific">Aureibacter tunicatorum</name>
    <dbReference type="NCBI Taxonomy" id="866807"/>
    <lineage>
        <taxon>Bacteria</taxon>
        <taxon>Pseudomonadati</taxon>
        <taxon>Bacteroidota</taxon>
        <taxon>Cytophagia</taxon>
        <taxon>Cytophagales</taxon>
        <taxon>Persicobacteraceae</taxon>
        <taxon>Aureibacter</taxon>
    </lineage>
</organism>
<keyword evidence="3" id="KW-0255">Endonuclease</keyword>
<evidence type="ECO:0000259" key="2">
    <source>
        <dbReference type="Pfam" id="PF03372"/>
    </source>
</evidence>
<evidence type="ECO:0000256" key="1">
    <source>
        <dbReference type="SAM" id="Phobius"/>
    </source>
</evidence>
<sequence>MQDIFQKRVSFLFNFTIILFGIVIFSSCDEQPAIPDKPVEKECEIDYDNTLNTESCFSSASSDNLDIVTWNLEHFPNTGMQPGWETNDPDETRLDAVAGIIESSQFDVIAMQEIVSTRLLDELSCRLGDEWEHVSYTFSEGANMAFFFNASVVKSLGHKKILANKNYDFASRPPLQFSFEYKNEVVNLINIHMKCCNDGQARRKNASKHLKEYIDENLDKDNVIVLGDYNEEIYDYNGAFSNFLDDSQNFKFADGYIESDKLFDEYSYPSWPSHIDHILISNELFDNLDTAYTIKFDNCDSKYFSRISDHRAVYIRLKI</sequence>
<evidence type="ECO:0000313" key="4">
    <source>
        <dbReference type="Proteomes" id="UP001185092"/>
    </source>
</evidence>
<gene>
    <name evidence="3" type="ORF">HNQ88_004626</name>
</gene>